<dbReference type="Proteomes" id="UP001459105">
    <property type="component" value="Segment"/>
</dbReference>
<organism evidence="1 2">
    <name type="scientific">Microcystis phage Mvi-JY20</name>
    <dbReference type="NCBI Taxonomy" id="3128146"/>
    <lineage>
        <taxon>Viruses</taxon>
        <taxon>Duplodnaviria</taxon>
        <taxon>Heunggongvirae</taxon>
        <taxon>Uroviricota</taxon>
        <taxon>Caudoviricetes</taxon>
    </lineage>
</organism>
<name>A0AAX4QH29_9CAUD</name>
<evidence type="ECO:0000313" key="1">
    <source>
        <dbReference type="EMBL" id="XAI95494.1"/>
    </source>
</evidence>
<protein>
    <recommendedName>
        <fullName evidence="3">Virion structural protein</fullName>
    </recommendedName>
</protein>
<reference evidence="1" key="1">
    <citation type="submission" date="2024-03" db="EMBL/GenBank/DDBJ databases">
        <authorList>
            <person name="Lin W."/>
            <person name="Li D."/>
            <person name="Tong Y."/>
        </authorList>
    </citation>
    <scope>NUCLEOTIDE SEQUENCE</scope>
</reference>
<accession>A0AAX4QH29</accession>
<evidence type="ECO:0000313" key="2">
    <source>
        <dbReference type="Proteomes" id="UP001459105"/>
    </source>
</evidence>
<proteinExistence type="predicted"/>
<dbReference type="EMBL" id="PP438412">
    <property type="protein sequence ID" value="XAI95494.1"/>
    <property type="molecule type" value="Genomic_DNA"/>
</dbReference>
<evidence type="ECO:0008006" key="3">
    <source>
        <dbReference type="Google" id="ProtNLM"/>
    </source>
</evidence>
<sequence>MVVQVPINLADFFIRSNQSGVEVTVFTYGADGRFVETFVANVGTTVQDLSQIKGSALVAGAVNAYIQVPSALHTFFVGTRTVAGTPPVASQMRQVSGQGIEINDPLYAGGLDSSSPLNSGPISRTPALTINGGTFTKAPVGANASNRRILILVNNNPSYGLIVRMVNAGATAPTIGLGTETVYPPSSSNSAITTITAGPGVDVYVANTSGSGSITSTVIVEEYA</sequence>